<dbReference type="GO" id="GO:0009636">
    <property type="term" value="P:response to toxic substance"/>
    <property type="evidence" value="ECO:0007669"/>
    <property type="project" value="TreeGrafter"/>
</dbReference>
<dbReference type="Pfam" id="PF03051">
    <property type="entry name" value="Peptidase_C1_2"/>
    <property type="match status" value="1"/>
</dbReference>
<dbReference type="GO" id="GO:0043418">
    <property type="term" value="P:homocysteine catabolic process"/>
    <property type="evidence" value="ECO:0007669"/>
    <property type="project" value="TreeGrafter"/>
</dbReference>
<comment type="similarity">
    <text evidence="4">Belongs to the peptidase C1 family.</text>
</comment>
<evidence type="ECO:0000313" key="5">
    <source>
        <dbReference type="EMBL" id="AIF06420.1"/>
    </source>
</evidence>
<dbReference type="InterPro" id="IPR038765">
    <property type="entry name" value="Papain-like_cys_pep_sf"/>
</dbReference>
<dbReference type="SUPFAM" id="SSF54001">
    <property type="entry name" value="Cysteine proteinases"/>
    <property type="match status" value="1"/>
</dbReference>
<dbReference type="CDD" id="cd00585">
    <property type="entry name" value="Peptidase_C1B"/>
    <property type="match status" value="1"/>
</dbReference>
<keyword evidence="4" id="KW-0031">Aminopeptidase</keyword>
<dbReference type="PANTHER" id="PTHR10363">
    <property type="entry name" value="BLEOMYCIN HYDROLASE"/>
    <property type="match status" value="1"/>
</dbReference>
<dbReference type="GO" id="GO:0070005">
    <property type="term" value="F:cysteine-type aminopeptidase activity"/>
    <property type="evidence" value="ECO:0007669"/>
    <property type="project" value="InterPro"/>
</dbReference>
<keyword evidence="3 4" id="KW-0788">Thiol protease</keyword>
<dbReference type="InterPro" id="IPR004134">
    <property type="entry name" value="Peptidase_C1B"/>
</dbReference>
<organism evidence="5">
    <name type="scientific">uncultured marine group II/III euryarchaeote KM3_192_B10</name>
    <dbReference type="NCBI Taxonomy" id="1457963"/>
    <lineage>
        <taxon>Archaea</taxon>
        <taxon>Methanobacteriati</taxon>
        <taxon>Methanobacteriota</taxon>
        <taxon>environmental samples</taxon>
    </lineage>
</organism>
<sequence>MAGEMTIKEINRLRKEFSADKDARIIQNAVTQTTVQEIALSREVVASTDFTFSTKIDEWKVTNQKASGRCWLFAVLNLMRPGAMEKMNVKEFEFSQAYVHFWDKFERANHNLEAMIVTSDRDLDDRTIGFILDNPSEDGGQWNMAINVINKHGMVPKSAYPESQSSSSTRWMNANLRLLVRSIASEIRSMIDDGSSKAQARAHKKKRMKDVWRLLCIHLGTPPTEFEWSWRDKDNEHHTRGTMTPHEFLEEFVTIDYNDYVCLVNDPRNDLMQTYTVDFLQNVVGGPPVEYLNISIEEMKTVTRKLLEDGTTVWMGCDVGKHMHRKLGIWDAKLFEFEEMYGIEFGLDKKDRLDYHHSLMTHAMLFTGVDADKNGIRKWRVENSWGAKNSGEDGYYTMNDSWFDQYMFEIAAPKSYLTAAMRKALDTKPVVLPAWDPMGSLACSNCGSDDENR</sequence>
<keyword evidence="1 4" id="KW-0645">Protease</keyword>
<evidence type="ECO:0000256" key="3">
    <source>
        <dbReference type="ARBA" id="ARBA00022807"/>
    </source>
</evidence>
<keyword evidence="2 4" id="KW-0378">Hydrolase</keyword>
<dbReference type="PROSITE" id="PS00139">
    <property type="entry name" value="THIOL_PROTEASE_CYS"/>
    <property type="match status" value="1"/>
</dbReference>
<dbReference type="InterPro" id="IPR000169">
    <property type="entry name" value="Pept_cys_AS"/>
</dbReference>
<gene>
    <name evidence="5" type="primary">pepC</name>
</gene>
<evidence type="ECO:0000256" key="1">
    <source>
        <dbReference type="ARBA" id="ARBA00022670"/>
    </source>
</evidence>
<dbReference type="PANTHER" id="PTHR10363:SF2">
    <property type="entry name" value="BLEOMYCIN HYDROLASE"/>
    <property type="match status" value="1"/>
</dbReference>
<accession>A0A075GU26</accession>
<protein>
    <recommendedName>
        <fullName evidence="4">Aminopeptidase</fullName>
    </recommendedName>
</protein>
<dbReference type="PIRSF" id="PIRSF005700">
    <property type="entry name" value="PepC"/>
    <property type="match status" value="1"/>
</dbReference>
<evidence type="ECO:0000256" key="2">
    <source>
        <dbReference type="ARBA" id="ARBA00022801"/>
    </source>
</evidence>
<dbReference type="GO" id="GO:0005737">
    <property type="term" value="C:cytoplasm"/>
    <property type="evidence" value="ECO:0007669"/>
    <property type="project" value="TreeGrafter"/>
</dbReference>
<name>A0A075GU26_9EURY</name>
<evidence type="ECO:0000256" key="4">
    <source>
        <dbReference type="PIRNR" id="PIRNR005700"/>
    </source>
</evidence>
<proteinExistence type="inferred from homology"/>
<dbReference type="AlphaFoldDB" id="A0A075GU26"/>
<reference evidence="5" key="1">
    <citation type="journal article" date="2014" name="Genome Biol. Evol.">
        <title>Pangenome evidence for extensive interdomain horizontal transfer affecting lineage core and shell genes in uncultured planktonic thaumarchaeota and euryarchaeota.</title>
        <authorList>
            <person name="Deschamps P."/>
            <person name="Zivanovic Y."/>
            <person name="Moreira D."/>
            <person name="Rodriguez-Valera F."/>
            <person name="Lopez-Garcia P."/>
        </authorList>
    </citation>
    <scope>NUCLEOTIDE SEQUENCE</scope>
</reference>
<dbReference type="Gene3D" id="3.90.70.10">
    <property type="entry name" value="Cysteine proteinases"/>
    <property type="match status" value="1"/>
</dbReference>
<dbReference type="GO" id="GO:0006508">
    <property type="term" value="P:proteolysis"/>
    <property type="evidence" value="ECO:0007669"/>
    <property type="project" value="UniProtKB-KW"/>
</dbReference>
<dbReference type="EMBL" id="KF900769">
    <property type="protein sequence ID" value="AIF06420.1"/>
    <property type="molecule type" value="Genomic_DNA"/>
</dbReference>